<dbReference type="PANTHER" id="PTHR42715:SF3">
    <property type="entry name" value="BETA-GLUCOSIDASE B-RELATED"/>
    <property type="match status" value="1"/>
</dbReference>
<evidence type="ECO:0000256" key="1">
    <source>
        <dbReference type="ARBA" id="ARBA00000448"/>
    </source>
</evidence>
<dbReference type="PROSITE" id="PS00775">
    <property type="entry name" value="GLYCOSYL_HYDROL_F3"/>
    <property type="match status" value="1"/>
</dbReference>
<dbReference type="Gene3D" id="2.60.120.260">
    <property type="entry name" value="Galactose-binding domain-like"/>
    <property type="match status" value="1"/>
</dbReference>
<comment type="catalytic activity">
    <reaction evidence="1 6">
        <text>Hydrolysis of terminal, non-reducing beta-D-glucosyl residues with release of beta-D-glucose.</text>
        <dbReference type="EC" id="3.2.1.21"/>
    </reaction>
</comment>
<dbReference type="EC" id="3.2.1.21" evidence="3 6"/>
<protein>
    <recommendedName>
        <fullName evidence="3 6">beta-glucosidase</fullName>
        <ecNumber evidence="3 6">3.2.1.21</ecNumber>
    </recommendedName>
</protein>
<dbReference type="InterPro" id="IPR017853">
    <property type="entry name" value="GH"/>
</dbReference>
<keyword evidence="5 6" id="KW-0326">Glycosidase</keyword>
<evidence type="ECO:0000256" key="3">
    <source>
        <dbReference type="ARBA" id="ARBA00012744"/>
    </source>
</evidence>
<keyword evidence="6" id="KW-0624">Polysaccharide degradation</keyword>
<evidence type="ECO:0000256" key="2">
    <source>
        <dbReference type="ARBA" id="ARBA00005336"/>
    </source>
</evidence>
<dbReference type="InterPro" id="IPR036962">
    <property type="entry name" value="Glyco_hydro_3_N_sf"/>
</dbReference>
<keyword evidence="4 6" id="KW-0378">Hydrolase</keyword>
<dbReference type="OrthoDB" id="47059at2759"/>
<comment type="similarity">
    <text evidence="2 6">Belongs to the glycosyl hydrolase 3 family.</text>
</comment>
<dbReference type="InterPro" id="IPR002772">
    <property type="entry name" value="Glyco_hydro_3_C"/>
</dbReference>
<dbReference type="SMART" id="SM01217">
    <property type="entry name" value="Fn3_like"/>
    <property type="match status" value="1"/>
</dbReference>
<dbReference type="AlphaFoldDB" id="A0A8H5GG21"/>
<dbReference type="UniPathway" id="UPA00696"/>
<keyword evidence="9" id="KW-1185">Reference proteome</keyword>
<evidence type="ECO:0000256" key="4">
    <source>
        <dbReference type="ARBA" id="ARBA00022801"/>
    </source>
</evidence>
<dbReference type="InterPro" id="IPR037524">
    <property type="entry name" value="PA14/GLEYA"/>
</dbReference>
<evidence type="ECO:0000313" key="9">
    <source>
        <dbReference type="Proteomes" id="UP000559027"/>
    </source>
</evidence>
<name>A0A8H5GG21_9AGAR</name>
<evidence type="ECO:0000313" key="8">
    <source>
        <dbReference type="EMBL" id="KAF5364337.1"/>
    </source>
</evidence>
<dbReference type="InterPro" id="IPR001764">
    <property type="entry name" value="Glyco_hydro_3_N"/>
</dbReference>
<dbReference type="InterPro" id="IPR019800">
    <property type="entry name" value="Glyco_hydro_3_AS"/>
</dbReference>
<sequence length="871" mass="96822">MQGKDEFNVEHILAKLTTWEKIQLLAGSSSWYTVEIPRLKIPKIKLSDGPNGVRGQFLFNSTPSNCFPCETGLASSFDVDLAHRVGEALAGESRIKKVHVLLGPTVNIQRSPLGGRGFESFSEDPHLSGIMATAYIKGVQSKGIATCIKHFVANDQETDRNFVSSEVNERALREIYLKPFQIAIKHANPWSLMTSYGRVNGVHASEDPRLLDDILRKEWCYQGLTMSDWGGLYSSFEALKAGLDLEMPGPAILRGRMLQIGLTSDKLSVSDDIDPRVRQVLRLVKRGIESDVPFDDPDTEGQINTDEQKHLLRRAASDGIVLLKNEKNLLPLSGHKKVAVIGPNARVAMTSGGGSARLVVSYAVSPLAGIREVAHAKHLHVEYAIGLTTFKALPLVNDYIKYKGDPGALLEFWNKEPTGERNDFMSLNPCWDEEKRPCGAMDPDLSITTRWSELNLTDNVDPKINYTCWLRYLASFTPDEDGDWEFSLSIVGKANLFLDEQLIIDMSTWEVPRSGSFFGDGTVDVKGTAKGLKRSHPYDLEIRLENVDPAELGSMFHRWGGIRLGAARKRRPSEEIEEAVNLAKRSDVVILVVGLSNDYESEGYDRPDMSLPKTVDECTGEVFTQDDLVWKILEANEKTVVVNQSGTPVAMSWHQNVETLVQAFYGGNELGNGLADVLFGKVNPSGKLPLTFPERVEDTPPFPSYGEQVEERGKVLYNEGIYVGYRSYEIRNLKPLFAFGFGLSYTTFKYSDLQTPIHVGEDGTFSVTLTVTNTGHHDGREIVQVYISDKEASLPRPVKELKAFKKVPVEKGQGVDVTLDLDREALAFYNDKAKCWVAEEGEFIVHVGASSDDIKLKGVVKLRETLTWTGL</sequence>
<dbReference type="SUPFAM" id="SSF52279">
    <property type="entry name" value="Beta-D-glucan exohydrolase, C-terminal domain"/>
    <property type="match status" value="1"/>
</dbReference>
<dbReference type="EMBL" id="JAACJO010000001">
    <property type="protein sequence ID" value="KAF5364337.1"/>
    <property type="molecule type" value="Genomic_DNA"/>
</dbReference>
<evidence type="ECO:0000256" key="6">
    <source>
        <dbReference type="RuleBase" id="RU361161"/>
    </source>
</evidence>
<dbReference type="Gene3D" id="3.20.20.300">
    <property type="entry name" value="Glycoside hydrolase, family 3, N-terminal domain"/>
    <property type="match status" value="1"/>
</dbReference>
<accession>A0A8H5GG21</accession>
<dbReference type="FunFam" id="2.60.40.10:FF:000495">
    <property type="entry name" value="Periplasmic beta-glucosidase"/>
    <property type="match status" value="1"/>
</dbReference>
<dbReference type="InterPro" id="IPR011658">
    <property type="entry name" value="PA14_dom"/>
</dbReference>
<dbReference type="Pfam" id="PF01915">
    <property type="entry name" value="Glyco_hydro_3_C"/>
    <property type="match status" value="1"/>
</dbReference>
<dbReference type="PANTHER" id="PTHR42715">
    <property type="entry name" value="BETA-GLUCOSIDASE"/>
    <property type="match status" value="1"/>
</dbReference>
<reference evidence="8 9" key="1">
    <citation type="journal article" date="2020" name="ISME J.">
        <title>Uncovering the hidden diversity of litter-decomposition mechanisms in mushroom-forming fungi.</title>
        <authorList>
            <person name="Floudas D."/>
            <person name="Bentzer J."/>
            <person name="Ahren D."/>
            <person name="Johansson T."/>
            <person name="Persson P."/>
            <person name="Tunlid A."/>
        </authorList>
    </citation>
    <scope>NUCLEOTIDE SEQUENCE [LARGE SCALE GENOMIC DNA]</scope>
    <source>
        <strain evidence="8 9">CBS 146.42</strain>
    </source>
</reference>
<dbReference type="Pfam" id="PF07691">
    <property type="entry name" value="PA14"/>
    <property type="match status" value="1"/>
</dbReference>
<dbReference type="GO" id="GO:0030245">
    <property type="term" value="P:cellulose catabolic process"/>
    <property type="evidence" value="ECO:0007669"/>
    <property type="project" value="UniProtKB-UniPathway"/>
</dbReference>
<dbReference type="PRINTS" id="PR00133">
    <property type="entry name" value="GLHYDRLASE3"/>
</dbReference>
<keyword evidence="6" id="KW-0119">Carbohydrate metabolism</keyword>
<feature type="domain" description="PA14" evidence="7">
    <location>
        <begin position="403"/>
        <end position="580"/>
    </location>
</feature>
<dbReference type="Pfam" id="PF14310">
    <property type="entry name" value="Fn3-like"/>
    <property type="match status" value="1"/>
</dbReference>
<dbReference type="InterPro" id="IPR036881">
    <property type="entry name" value="Glyco_hydro_3_C_sf"/>
</dbReference>
<dbReference type="GO" id="GO:0008422">
    <property type="term" value="F:beta-glucosidase activity"/>
    <property type="evidence" value="ECO:0007669"/>
    <property type="project" value="UniProtKB-EC"/>
</dbReference>
<dbReference type="Gene3D" id="3.40.50.1700">
    <property type="entry name" value="Glycoside hydrolase family 3 C-terminal domain"/>
    <property type="match status" value="1"/>
</dbReference>
<dbReference type="InterPro" id="IPR050288">
    <property type="entry name" value="Cellulose_deg_GH3"/>
</dbReference>
<comment type="caution">
    <text evidence="8">The sequence shown here is derived from an EMBL/GenBank/DDBJ whole genome shotgun (WGS) entry which is preliminary data.</text>
</comment>
<evidence type="ECO:0000259" key="7">
    <source>
        <dbReference type="PROSITE" id="PS51820"/>
    </source>
</evidence>
<evidence type="ECO:0000256" key="5">
    <source>
        <dbReference type="ARBA" id="ARBA00023295"/>
    </source>
</evidence>
<dbReference type="InterPro" id="IPR026891">
    <property type="entry name" value="Fn3-like"/>
</dbReference>
<comment type="pathway">
    <text evidence="6">Glycan metabolism; cellulose degradation.</text>
</comment>
<gene>
    <name evidence="8" type="ORF">D9756_000186</name>
</gene>
<dbReference type="Gene3D" id="2.60.40.10">
    <property type="entry name" value="Immunoglobulins"/>
    <property type="match status" value="1"/>
</dbReference>
<dbReference type="InterPro" id="IPR013783">
    <property type="entry name" value="Ig-like_fold"/>
</dbReference>
<dbReference type="Proteomes" id="UP000559027">
    <property type="component" value="Unassembled WGS sequence"/>
</dbReference>
<organism evidence="8 9">
    <name type="scientific">Leucocoprinus leucothites</name>
    <dbReference type="NCBI Taxonomy" id="201217"/>
    <lineage>
        <taxon>Eukaryota</taxon>
        <taxon>Fungi</taxon>
        <taxon>Dikarya</taxon>
        <taxon>Basidiomycota</taxon>
        <taxon>Agaricomycotina</taxon>
        <taxon>Agaricomycetes</taxon>
        <taxon>Agaricomycetidae</taxon>
        <taxon>Agaricales</taxon>
        <taxon>Agaricineae</taxon>
        <taxon>Agaricaceae</taxon>
        <taxon>Leucocoprinus</taxon>
    </lineage>
</organism>
<dbReference type="Pfam" id="PF00933">
    <property type="entry name" value="Glyco_hydro_3"/>
    <property type="match status" value="1"/>
</dbReference>
<dbReference type="SUPFAM" id="SSF51445">
    <property type="entry name" value="(Trans)glycosidases"/>
    <property type="match status" value="1"/>
</dbReference>
<proteinExistence type="inferred from homology"/>
<dbReference type="PROSITE" id="PS51820">
    <property type="entry name" value="PA14"/>
    <property type="match status" value="1"/>
</dbReference>